<sequence>MASDDTINSQLIAAFEKKYPEIKVTNVKLISSDQAIRLDQELTAGKPSVDILLSNSDWKYLVGKNSQGLLGTPQGPDLASYPADDLSKGIVPISINPYVIMYNTKELSSAPSYSDLLDPKFKGRLGVPNVPTAVAHQAEFINLRSTLGDDYLGKLAAQGPRIDNGFGPTAQSIGSGELLASPAGVPSAAIVVKAKGAPIDYVIPKEGTVGFTYYAAALKTSPHPNAGLLFLNFVGTVEAQQILNGEGRAMSVLPNVPGTVQDPDHLVKVIDWSKLTDAQFTEIKNWWGKTFVR</sequence>
<reference evidence="2" key="2">
    <citation type="submission" date="2022-09" db="EMBL/GenBank/DDBJ databases">
        <title>Biosynthetic gene clusters of Dactylosporangioum fulvum.</title>
        <authorList>
            <person name="Caradec T."/>
        </authorList>
    </citation>
    <scope>NUCLEOTIDE SEQUENCE</scope>
    <source>
        <strain evidence="2">NRRL B-16292</strain>
    </source>
</reference>
<evidence type="ECO:0000313" key="3">
    <source>
        <dbReference type="Proteomes" id="UP001059617"/>
    </source>
</evidence>
<evidence type="ECO:0000313" key="2">
    <source>
        <dbReference type="EMBL" id="UWP80090.1"/>
    </source>
</evidence>
<dbReference type="RefSeq" id="WP_259857848.1">
    <property type="nucleotide sequence ID" value="NZ_BAAAST010000016.1"/>
</dbReference>
<gene>
    <name evidence="2" type="ORF">Dfulv_33680</name>
</gene>
<keyword evidence="1" id="KW-0732">Signal</keyword>
<dbReference type="InterPro" id="IPR006059">
    <property type="entry name" value="SBP"/>
</dbReference>
<dbReference type="Gene3D" id="3.40.190.10">
    <property type="entry name" value="Periplasmic binding protein-like II"/>
    <property type="match status" value="2"/>
</dbReference>
<proteinExistence type="predicted"/>
<reference evidence="2" key="1">
    <citation type="submission" date="2021-04" db="EMBL/GenBank/DDBJ databases">
        <authorList>
            <person name="Hartkoorn R.C."/>
            <person name="Beaudoing E."/>
            <person name="Hot D."/>
        </authorList>
    </citation>
    <scope>NUCLEOTIDE SEQUENCE</scope>
    <source>
        <strain evidence="2">NRRL B-16292</strain>
    </source>
</reference>
<keyword evidence="3" id="KW-1185">Reference proteome</keyword>
<dbReference type="SUPFAM" id="SSF53850">
    <property type="entry name" value="Periplasmic binding protein-like II"/>
    <property type="match status" value="1"/>
</dbReference>
<dbReference type="Proteomes" id="UP001059617">
    <property type="component" value="Chromosome"/>
</dbReference>
<dbReference type="PANTHER" id="PTHR30006">
    <property type="entry name" value="THIAMINE-BINDING PERIPLASMIC PROTEIN-RELATED"/>
    <property type="match status" value="1"/>
</dbReference>
<dbReference type="EMBL" id="CP073720">
    <property type="protein sequence ID" value="UWP80090.1"/>
    <property type="molecule type" value="Genomic_DNA"/>
</dbReference>
<organism evidence="2 3">
    <name type="scientific">Dactylosporangium fulvum</name>
    <dbReference type="NCBI Taxonomy" id="53359"/>
    <lineage>
        <taxon>Bacteria</taxon>
        <taxon>Bacillati</taxon>
        <taxon>Actinomycetota</taxon>
        <taxon>Actinomycetes</taxon>
        <taxon>Micromonosporales</taxon>
        <taxon>Micromonosporaceae</taxon>
        <taxon>Dactylosporangium</taxon>
    </lineage>
</organism>
<name>A0ABY5VSC7_9ACTN</name>
<protein>
    <submittedName>
        <fullName evidence="2">Extracellular solute-binding protein</fullName>
    </submittedName>
</protein>
<evidence type="ECO:0000256" key="1">
    <source>
        <dbReference type="ARBA" id="ARBA00022729"/>
    </source>
</evidence>
<dbReference type="Pfam" id="PF01547">
    <property type="entry name" value="SBP_bac_1"/>
    <property type="match status" value="1"/>
</dbReference>
<accession>A0ABY5VSC7</accession>